<dbReference type="EMBL" id="JYFQ01000133">
    <property type="protein sequence ID" value="KKZ11716.1"/>
    <property type="molecule type" value="Genomic_DNA"/>
</dbReference>
<sequence>MRNLRKKPESRASRFLPSRPYKALPRNQQRLKQRFQRALFEELAGPWMGRDCPYLRIVNHLADGQGKASSRSFLAAIRQAAEDSLQRHDAYPLALHMPDLYRLGFRKGCPSAMNPQVSSD</sequence>
<reference evidence="2 3" key="2">
    <citation type="submission" date="2015-05" db="EMBL/GenBank/DDBJ databases">
        <title>Lifestyle Evolution in Cyanobacterial Symbionts of Sponges.</title>
        <authorList>
            <person name="Burgsdorf I."/>
            <person name="Slaby B.M."/>
            <person name="Handley K.M."/>
            <person name="Haber M."/>
            <person name="Blom J."/>
            <person name="Marshall C.W."/>
            <person name="Gilbert J.A."/>
            <person name="Hentschel U."/>
            <person name="Steindler L."/>
        </authorList>
    </citation>
    <scope>NUCLEOTIDE SEQUENCE [LARGE SCALE GENOMIC DNA]</scope>
    <source>
        <strain evidence="2">15L</strain>
    </source>
</reference>
<comment type="caution">
    <text evidence="2">The sequence shown here is derived from an EMBL/GenBank/DDBJ whole genome shotgun (WGS) entry which is preliminary data.</text>
</comment>
<dbReference type="Proteomes" id="UP000035037">
    <property type="component" value="Unassembled WGS sequence"/>
</dbReference>
<organism evidence="2 3">
    <name type="scientific">Candidatus Synechococcus spongiarum 15L</name>
    <dbReference type="NCBI Taxonomy" id="1608419"/>
    <lineage>
        <taxon>Bacteria</taxon>
        <taxon>Bacillati</taxon>
        <taxon>Cyanobacteriota</taxon>
        <taxon>Cyanophyceae</taxon>
        <taxon>Synechococcales</taxon>
        <taxon>Synechococcaceae</taxon>
        <taxon>Synechococcus</taxon>
    </lineage>
</organism>
<dbReference type="AlphaFoldDB" id="A0A0G8ATZ0"/>
<accession>A0A0G8ATZ0</accession>
<proteinExistence type="predicted"/>
<feature type="region of interest" description="Disordered" evidence="1">
    <location>
        <begin position="1"/>
        <end position="28"/>
    </location>
</feature>
<reference evidence="2 3" key="1">
    <citation type="submission" date="2015-02" db="EMBL/GenBank/DDBJ databases">
        <authorList>
            <person name="Slaby B."/>
            <person name="Hentschel U."/>
        </authorList>
    </citation>
    <scope>NUCLEOTIDE SEQUENCE [LARGE SCALE GENOMIC DNA]</scope>
    <source>
        <strain evidence="2">15L</strain>
    </source>
</reference>
<evidence type="ECO:0000256" key="1">
    <source>
        <dbReference type="SAM" id="MobiDB-lite"/>
    </source>
</evidence>
<protein>
    <submittedName>
        <fullName evidence="2">Uncharacterized protein</fullName>
    </submittedName>
</protein>
<name>A0A0G8ATZ0_9SYNE</name>
<evidence type="ECO:0000313" key="3">
    <source>
        <dbReference type="Proteomes" id="UP000035037"/>
    </source>
</evidence>
<evidence type="ECO:0000313" key="2">
    <source>
        <dbReference type="EMBL" id="KKZ11716.1"/>
    </source>
</evidence>
<feature type="compositionally biased region" description="Basic and acidic residues" evidence="1">
    <location>
        <begin position="1"/>
        <end position="12"/>
    </location>
</feature>
<gene>
    <name evidence="2" type="ORF">TQ37_06605</name>
</gene>